<accession>A0ABD2AXB1</accession>
<feature type="compositionally biased region" description="Basic and acidic residues" evidence="1">
    <location>
        <begin position="215"/>
        <end position="237"/>
    </location>
</feature>
<comment type="caution">
    <text evidence="2">The sequence shown here is derived from an EMBL/GenBank/DDBJ whole genome shotgun (WGS) entry which is preliminary data.</text>
</comment>
<gene>
    <name evidence="2" type="ORF">V1478_007922</name>
</gene>
<evidence type="ECO:0000313" key="3">
    <source>
        <dbReference type="Proteomes" id="UP001607302"/>
    </source>
</evidence>
<dbReference type="AlphaFoldDB" id="A0ABD2AXB1"/>
<dbReference type="Proteomes" id="UP001607302">
    <property type="component" value="Unassembled WGS sequence"/>
</dbReference>
<evidence type="ECO:0000256" key="1">
    <source>
        <dbReference type="SAM" id="MobiDB-lite"/>
    </source>
</evidence>
<reference evidence="2 3" key="1">
    <citation type="journal article" date="2024" name="Ann. Entomol. Soc. Am.">
        <title>Genomic analyses of the southern and eastern yellowjacket wasps (Hymenoptera: Vespidae) reveal evolutionary signatures of social life.</title>
        <authorList>
            <person name="Catto M.A."/>
            <person name="Caine P.B."/>
            <person name="Orr S.E."/>
            <person name="Hunt B.G."/>
            <person name="Goodisman M.A.D."/>
        </authorList>
    </citation>
    <scope>NUCLEOTIDE SEQUENCE [LARGE SCALE GENOMIC DNA]</scope>
    <source>
        <strain evidence="2">233</strain>
        <tissue evidence="2">Head and thorax</tissue>
    </source>
</reference>
<sequence length="256" mass="29712">MKNLTIFTTIFLISFVTMRVIGSAIPMWEFLSREEKMSRLYRLFSQQVTQFCADSSRPDCSKNFLITGIRNLANIDDNVLDKLDPYQRDAREIIWRTLMGTNRFSSRTNQDIKGNYFPTNGLSIGNDDSETNSITEESVSTNDYIHVGPYLIGPMVTRVYPDGRPVPDDRMRFRPRDDDIDEIKYTMPLLTSIGDIEGNFDRSYRNKRLNNGRKDISLVSEPGRRKESTNEGRREGSPRYITLKRISIEDHDVDYH</sequence>
<dbReference type="EMBL" id="JAUDFV010000138">
    <property type="protein sequence ID" value="KAL2725249.1"/>
    <property type="molecule type" value="Genomic_DNA"/>
</dbReference>
<evidence type="ECO:0000313" key="2">
    <source>
        <dbReference type="EMBL" id="KAL2725249.1"/>
    </source>
</evidence>
<feature type="region of interest" description="Disordered" evidence="1">
    <location>
        <begin position="215"/>
        <end position="238"/>
    </location>
</feature>
<name>A0ABD2AXB1_VESSQ</name>
<organism evidence="2 3">
    <name type="scientific">Vespula squamosa</name>
    <name type="common">Southern yellow jacket</name>
    <name type="synonym">Wasp</name>
    <dbReference type="NCBI Taxonomy" id="30214"/>
    <lineage>
        <taxon>Eukaryota</taxon>
        <taxon>Metazoa</taxon>
        <taxon>Ecdysozoa</taxon>
        <taxon>Arthropoda</taxon>
        <taxon>Hexapoda</taxon>
        <taxon>Insecta</taxon>
        <taxon>Pterygota</taxon>
        <taxon>Neoptera</taxon>
        <taxon>Endopterygota</taxon>
        <taxon>Hymenoptera</taxon>
        <taxon>Apocrita</taxon>
        <taxon>Aculeata</taxon>
        <taxon>Vespoidea</taxon>
        <taxon>Vespidae</taxon>
        <taxon>Vespinae</taxon>
        <taxon>Vespula</taxon>
    </lineage>
</organism>
<keyword evidence="3" id="KW-1185">Reference proteome</keyword>
<proteinExistence type="predicted"/>
<protein>
    <submittedName>
        <fullName evidence="2">Rhythmically expressed protein 5 protein isoform X3</fullName>
    </submittedName>
</protein>